<feature type="transmembrane region" description="Helical" evidence="1">
    <location>
        <begin position="1064"/>
        <end position="1086"/>
    </location>
</feature>
<keyword evidence="1" id="KW-0472">Membrane</keyword>
<dbReference type="PANTHER" id="PTHR32063:SF18">
    <property type="entry name" value="CATION EFFLUX SYSTEM PROTEIN"/>
    <property type="match status" value="1"/>
</dbReference>
<feature type="transmembrane region" description="Helical" evidence="1">
    <location>
        <begin position="1092"/>
        <end position="1116"/>
    </location>
</feature>
<dbReference type="Gene3D" id="3.30.70.1440">
    <property type="entry name" value="Multidrug efflux transporter AcrB pore domain"/>
    <property type="match status" value="1"/>
</dbReference>
<dbReference type="PANTHER" id="PTHR32063">
    <property type="match status" value="1"/>
</dbReference>
<dbReference type="EMBL" id="CAAHFH010000004">
    <property type="protein sequence ID" value="VGO23456.1"/>
    <property type="molecule type" value="Genomic_DNA"/>
</dbReference>
<dbReference type="GO" id="GO:0042910">
    <property type="term" value="F:xenobiotic transmembrane transporter activity"/>
    <property type="evidence" value="ECO:0007669"/>
    <property type="project" value="TreeGrafter"/>
</dbReference>
<dbReference type="SUPFAM" id="SSF82693">
    <property type="entry name" value="Multidrug efflux transporter AcrB pore domain, PN1, PN2, PC1 and PC2 subdomains"/>
    <property type="match status" value="1"/>
</dbReference>
<dbReference type="AlphaFoldDB" id="A0A6C2UX76"/>
<evidence type="ECO:0000313" key="2">
    <source>
        <dbReference type="EMBL" id="VGO23456.1"/>
    </source>
</evidence>
<protein>
    <submittedName>
        <fullName evidence="2">Cobalt-zinc-cadmium resistance protein CzcA</fullName>
    </submittedName>
</protein>
<feature type="transmembrane region" description="Helical" evidence="1">
    <location>
        <begin position="1001"/>
        <end position="1023"/>
    </location>
</feature>
<name>A0A6C2UX76_9BACT</name>
<feature type="transmembrane region" description="Helical" evidence="1">
    <location>
        <begin position="969"/>
        <end position="989"/>
    </location>
</feature>
<dbReference type="Gene3D" id="1.20.1640.10">
    <property type="entry name" value="Multidrug efflux transporter AcrB transmembrane domain"/>
    <property type="match status" value="2"/>
</dbReference>
<dbReference type="SUPFAM" id="SSF82714">
    <property type="entry name" value="Multidrug efflux transporter AcrB TolC docking domain, DN and DC subdomains"/>
    <property type="match status" value="2"/>
</dbReference>
<proteinExistence type="predicted"/>
<dbReference type="Gene3D" id="3.30.70.1320">
    <property type="entry name" value="Multidrug efflux transporter AcrB pore domain like"/>
    <property type="match status" value="1"/>
</dbReference>
<dbReference type="Gene3D" id="3.30.70.1430">
    <property type="entry name" value="Multidrug efflux transporter AcrB pore domain"/>
    <property type="match status" value="2"/>
</dbReference>
<evidence type="ECO:0000313" key="3">
    <source>
        <dbReference type="Proteomes" id="UP000346198"/>
    </source>
</evidence>
<sequence length="1130" mass="121919">MNLSQFALNHKAIVLTVTVILVGLGVSTFNNAPRKEDPSFTIRDAVIITQWPGSTAEEMEQLVTDPLELALAGIKTTRKLDSTSYPGLSVIQLTTIDAVTDAPAVWDKVRRELKLAEPALPPGAASPILSDHISQASVMILSLYQDPATLDKHRYTPRELEDFARLLRDRLMDLRPGTVDEQGRFIPNPTAASYVERVDLYGNQGEVIYVEADMDKWAQLGVSTDDLGAYLALRNVVVPGGTIETETASFNIQIGGRLDVESEIERTMIGRVPTSPGAGAPGGQTVPVTVTDLDLKVFRGYADPQQNITRYFDDEGSHESVTLSFTMKDGVNIVKLNEAISGMLATANDTFLPPDIKIAKASDQPAAVDKKVSEVVSNVISSIVAVIIVLIFMAGIRTSIIATIAIPAIMLITMGLMTLFGVVIEQISLAALIIALGILVDNTIQVCDNIGSKLKSGIPRREAAIQGASQMAFPLLIATLTIVGVFVPMTIFLTGSSQEFVFSLPVVVSLALGLGWLFAVTITTIMAFYGLKEGGEKNPVVALIEFVMRLCGKKPKEPVAGEPKKDSPYLKLCYVAVKAKWVTLIVAYTILFLILSMPLKSSFFPLSDRDQFVVDVYLPSGSPIARTSEIAKKVEAMVERLSTKTYADDKLVELPDGGKRMRSIATFVGSGGPFNYPALFPKPDEPSYACLWVNTSSGDDVPGFVEDLRRATTEGLGTPGATDYLPPLAGVRVVPHQLVLGSPVMSPIDIRILGPRLGGEQILRDTGAKVKEVLRKSGLAWDIHDSWGGFARQLDVTVNEEKAILAGVPNAAISHSMNAYYSGEPLMLYREGDRKIPVMFRLPAAQRKNLDEFQNLYVEGYSGKVPLDSIASIERSWAPAKINRFQRERNMSIRCEPETDILFSEVLDAVKGDLEQIAAELPPGYRLEQGGITEEADKGNQQNTTALAAGGLLIFVLLVIQFGSIIKPFMIFLTLPLAAGGGILGLQLMRIPLGFMESVGFLALFGIVLSAAILLIEFSGVLVGEKLAAGEGLAKEGEKSCNGLTRQAFLRCLAEAGQMRLMPILMTTLTTVGGLLSLMFAGGPLFKGLSTVIVVGLSIGTLFTLFVLPAIIAVFVEKFGVNLAPMPKED</sequence>
<reference evidence="2 3" key="1">
    <citation type="submission" date="2019-04" db="EMBL/GenBank/DDBJ databases">
        <authorList>
            <person name="Van Vliet M D."/>
        </authorList>
    </citation>
    <scope>NUCLEOTIDE SEQUENCE [LARGE SCALE GENOMIC DNA]</scope>
    <source>
        <strain evidence="2 3">F21</strain>
    </source>
</reference>
<dbReference type="RefSeq" id="WP_136065849.1">
    <property type="nucleotide sequence ID" value="NZ_CAAHFH010000004.1"/>
</dbReference>
<dbReference type="Gene3D" id="3.30.2090.10">
    <property type="entry name" value="Multidrug efflux transporter AcrB TolC docking domain, DN and DC subdomains"/>
    <property type="match status" value="2"/>
</dbReference>
<feature type="transmembrane region" description="Helical" evidence="1">
    <location>
        <begin position="400"/>
        <end position="424"/>
    </location>
</feature>
<organism evidence="2 3">
    <name type="scientific">Pontiella sulfatireligans</name>
    <dbReference type="NCBI Taxonomy" id="2750658"/>
    <lineage>
        <taxon>Bacteria</taxon>
        <taxon>Pseudomonadati</taxon>
        <taxon>Kiritimatiellota</taxon>
        <taxon>Kiritimatiellia</taxon>
        <taxon>Kiritimatiellales</taxon>
        <taxon>Pontiellaceae</taxon>
        <taxon>Pontiella</taxon>
    </lineage>
</organism>
<feature type="transmembrane region" description="Helical" evidence="1">
    <location>
        <begin position="472"/>
        <end position="494"/>
    </location>
</feature>
<feature type="transmembrane region" description="Helical" evidence="1">
    <location>
        <begin position="945"/>
        <end position="962"/>
    </location>
</feature>
<keyword evidence="1" id="KW-1133">Transmembrane helix</keyword>
<dbReference type="Proteomes" id="UP000346198">
    <property type="component" value="Unassembled WGS sequence"/>
</dbReference>
<evidence type="ECO:0000256" key="1">
    <source>
        <dbReference type="SAM" id="Phobius"/>
    </source>
</evidence>
<feature type="transmembrane region" description="Helical" evidence="1">
    <location>
        <begin position="430"/>
        <end position="451"/>
    </location>
</feature>
<feature type="transmembrane region" description="Helical" evidence="1">
    <location>
        <begin position="581"/>
        <end position="599"/>
    </location>
</feature>
<dbReference type="InterPro" id="IPR027463">
    <property type="entry name" value="AcrB_DN_DC_subdom"/>
</dbReference>
<dbReference type="SUPFAM" id="SSF82866">
    <property type="entry name" value="Multidrug efflux transporter AcrB transmembrane domain"/>
    <property type="match status" value="2"/>
</dbReference>
<keyword evidence="3" id="KW-1185">Reference proteome</keyword>
<dbReference type="Pfam" id="PF00873">
    <property type="entry name" value="ACR_tran"/>
    <property type="match status" value="2"/>
</dbReference>
<feature type="transmembrane region" description="Helical" evidence="1">
    <location>
        <begin position="375"/>
        <end position="393"/>
    </location>
</feature>
<dbReference type="GO" id="GO:0005886">
    <property type="term" value="C:plasma membrane"/>
    <property type="evidence" value="ECO:0007669"/>
    <property type="project" value="TreeGrafter"/>
</dbReference>
<feature type="transmembrane region" description="Helical" evidence="1">
    <location>
        <begin position="12"/>
        <end position="29"/>
    </location>
</feature>
<keyword evidence="1" id="KW-0812">Transmembrane</keyword>
<dbReference type="InterPro" id="IPR001036">
    <property type="entry name" value="Acrflvin-R"/>
</dbReference>
<feature type="transmembrane region" description="Helical" evidence="1">
    <location>
        <begin position="500"/>
        <end position="529"/>
    </location>
</feature>
<gene>
    <name evidence="2" type="primary">czcA_5</name>
    <name evidence="2" type="ORF">SCARR_05563</name>
</gene>
<accession>A0A6C2UX76</accession>
<dbReference type="PRINTS" id="PR00702">
    <property type="entry name" value="ACRIFLAVINRP"/>
</dbReference>